<feature type="compositionally biased region" description="Acidic residues" evidence="1">
    <location>
        <begin position="32"/>
        <end position="41"/>
    </location>
</feature>
<feature type="compositionally biased region" description="Basic and acidic residues" evidence="1">
    <location>
        <begin position="1"/>
        <end position="27"/>
    </location>
</feature>
<evidence type="ECO:0000313" key="3">
    <source>
        <dbReference type="Proteomes" id="UP000053766"/>
    </source>
</evidence>
<reference evidence="3" key="2">
    <citation type="journal article" date="2016" name="Sci. Rep.">
        <title>Dictyocaulus viviparus genome, variome and transcriptome elucidate lungworm biology and support future intervention.</title>
        <authorList>
            <person name="McNulty S.N."/>
            <person name="Strube C."/>
            <person name="Rosa B.A."/>
            <person name="Martin J.C."/>
            <person name="Tyagi R."/>
            <person name="Choi Y.J."/>
            <person name="Wang Q."/>
            <person name="Hallsworth Pepin K."/>
            <person name="Zhang X."/>
            <person name="Ozersky P."/>
            <person name="Wilson R.K."/>
            <person name="Sternberg P.W."/>
            <person name="Gasser R.B."/>
            <person name="Mitreva M."/>
        </authorList>
    </citation>
    <scope>NUCLEOTIDE SEQUENCE [LARGE SCALE GENOMIC DNA]</scope>
    <source>
        <strain evidence="3">HannoverDv2000</strain>
    </source>
</reference>
<evidence type="ECO:0000313" key="2">
    <source>
        <dbReference type="EMBL" id="KJH51363.1"/>
    </source>
</evidence>
<name>A0A0D8Y3C3_DICVI</name>
<proteinExistence type="predicted"/>
<keyword evidence="3" id="KW-1185">Reference proteome</keyword>
<accession>A0A0D8Y3C3</accession>
<protein>
    <submittedName>
        <fullName evidence="2">Uncharacterized protein</fullName>
    </submittedName>
</protein>
<evidence type="ECO:0000256" key="1">
    <source>
        <dbReference type="SAM" id="MobiDB-lite"/>
    </source>
</evidence>
<gene>
    <name evidence="2" type="ORF">DICVIV_02482</name>
</gene>
<organism evidence="2 3">
    <name type="scientific">Dictyocaulus viviparus</name>
    <name type="common">Bovine lungworm</name>
    <dbReference type="NCBI Taxonomy" id="29172"/>
    <lineage>
        <taxon>Eukaryota</taxon>
        <taxon>Metazoa</taxon>
        <taxon>Ecdysozoa</taxon>
        <taxon>Nematoda</taxon>
        <taxon>Chromadorea</taxon>
        <taxon>Rhabditida</taxon>
        <taxon>Rhabditina</taxon>
        <taxon>Rhabditomorpha</taxon>
        <taxon>Strongyloidea</taxon>
        <taxon>Metastrongylidae</taxon>
        <taxon>Dictyocaulus</taxon>
    </lineage>
</organism>
<dbReference type="AlphaFoldDB" id="A0A0D8Y3C3"/>
<reference evidence="2 3" key="1">
    <citation type="submission" date="2013-11" db="EMBL/GenBank/DDBJ databases">
        <title>Draft genome of the bovine lungworm Dictyocaulus viviparus.</title>
        <authorList>
            <person name="Mitreva M."/>
        </authorList>
    </citation>
    <scope>NUCLEOTIDE SEQUENCE [LARGE SCALE GENOMIC DNA]</scope>
    <source>
        <strain evidence="2 3">HannoverDv2000</strain>
    </source>
</reference>
<dbReference type="EMBL" id="KN716185">
    <property type="protein sequence ID" value="KJH51363.1"/>
    <property type="molecule type" value="Genomic_DNA"/>
</dbReference>
<sequence>MNSNDRCDHENEEKEYPSMEMERKPESHSSTNDEEEEEEPDVWISSNLNKQNKYETNFSLMSSRPLCAKRVLPPPITPPTPPPLFFDNRVSLIRTFVEV</sequence>
<feature type="region of interest" description="Disordered" evidence="1">
    <location>
        <begin position="1"/>
        <end position="48"/>
    </location>
</feature>
<dbReference type="Proteomes" id="UP000053766">
    <property type="component" value="Unassembled WGS sequence"/>
</dbReference>